<feature type="region of interest" description="Disordered" evidence="1">
    <location>
        <begin position="1158"/>
        <end position="1221"/>
    </location>
</feature>
<dbReference type="GO" id="GO:0005789">
    <property type="term" value="C:endoplasmic reticulum membrane"/>
    <property type="evidence" value="ECO:0007669"/>
    <property type="project" value="TreeGrafter"/>
</dbReference>
<keyword evidence="2" id="KW-1133">Transmembrane helix</keyword>
<evidence type="ECO:0008006" key="5">
    <source>
        <dbReference type="Google" id="ProtNLM"/>
    </source>
</evidence>
<dbReference type="InterPro" id="IPR017850">
    <property type="entry name" value="Alkaline_phosphatase_core_sf"/>
</dbReference>
<keyword evidence="4" id="KW-1185">Reference proteome</keyword>
<feature type="compositionally biased region" description="Gly residues" evidence="1">
    <location>
        <begin position="1204"/>
        <end position="1213"/>
    </location>
</feature>
<organism evidence="3 4">
    <name type="scientific">Pleodorina starrii</name>
    <dbReference type="NCBI Taxonomy" id="330485"/>
    <lineage>
        <taxon>Eukaryota</taxon>
        <taxon>Viridiplantae</taxon>
        <taxon>Chlorophyta</taxon>
        <taxon>core chlorophytes</taxon>
        <taxon>Chlorophyceae</taxon>
        <taxon>CS clade</taxon>
        <taxon>Chlamydomonadales</taxon>
        <taxon>Volvocaceae</taxon>
        <taxon>Pleodorina</taxon>
    </lineage>
</organism>
<keyword evidence="2" id="KW-0812">Transmembrane</keyword>
<feature type="transmembrane region" description="Helical" evidence="2">
    <location>
        <begin position="1533"/>
        <end position="1559"/>
    </location>
</feature>
<feature type="compositionally biased region" description="Gly residues" evidence="1">
    <location>
        <begin position="565"/>
        <end position="577"/>
    </location>
</feature>
<evidence type="ECO:0000313" key="4">
    <source>
        <dbReference type="Proteomes" id="UP001165080"/>
    </source>
</evidence>
<feature type="compositionally biased region" description="Gly residues" evidence="1">
    <location>
        <begin position="151"/>
        <end position="166"/>
    </location>
</feature>
<sequence length="1580" mass="160645">MSRLKAILTGGLPTFLDIGQSFSAAAISEDNLLAQMRARGMRVVVMGDDTWAQLAPPAHYAACHPYPAFDVRDLHTVDDGVWRHLLPYLRSAARRPAAADTGVDTDTDTSACGADVDPPASNGDGSRSLCAIPGRGSHRGADACGDAGTEPGSGRGSGAGGGGGAPPGAPPGVSGSGGGGDGDGDGGGDKGGWDVLVAHYLGVDHAGHTYGGDSPEMFDKLRQMDERVAVVAEELLAGAGGGDGAAAAGPYSRTLLLVLGDHGQTMSGDHGGGSDEERDSVLLAFHMGRWRGRRDRAGRPGAPAAPAAAATAAVAAADGAATGAASVAAAGGSGAQSGNDPEGKAATAAATAAAAAAAAAAAGAVRGKGDEAPELGPEPEVVPQIDLTPTLALLLGLPIPYGNLGKVNRRLCALAHAEPGRRTDSRPRPGGDADPAAGGGGVADGGLAPETTKLRRRGGSYVAALRANAVQVDRYLASYAARGGLPSGELAHCRRLLHDAQEGFLRLTQRRGANDTSSCTAGSGNDASIGYSAGSGGSSNSSSTGVGAPVSFSRSSSSSSSLGRNTGGAGGDVGGGRQSQQENMEGAGADGEEEADVEGEEEAVGKEEEQVAARYEAFLQAAGALARRKFTRFDPLSMGLGCGLMLGCVALHGRLLLGRQCCWRDLLRNPSPLSGGAAAAALLHSLGLFSANWIQGEGRIQCYSLAAAAAALWLLAAVRVVSDGDADDVGGGSAASADAAAATQEGQSVQCASYCGAAQGRCNDGGCSGDSGNRGDGGGSGVDRGCSHSGCSERCRQAAGGIVSLLAAAAAAPPPPPPPPAAAAAAVRGRDPVQTAGEGYQATLRRPTHEPWRPHSTIPLQRLRLQQQREQLQQQQQQQRRRRAWWRSLRRHARLGGMLAVALACNLTLQNYSLIDRWGSDPHDKRQLAAAGPAAAAAGEGHAGGGSGSDRPHTAAAGALSSRALLLAAVETLAPLGLLPALLAAALRPRRDGAAPDAAAPTRRRQHHLQVQRRWPSLMSLLQRGWRRTQWRLLGAAPFQLAAAWWVVQLAGLGDVTLPVVAEAAAAAALAPLRALLAAAAAAAPPPRLFLEARSPLVRLLRVAARPSAIEWLHARVAAVLALPLRLLLPRLVYVLAALAALQLVLLPVMCDAVAEAAPPPRGRWRRRPQRQQQPDAMTPHLGKESHSRSSSSSTLPAGPDTASGGGAGGRSGDSGDRATWVRPRAVDCGEDDGDGSETVGQADGLYLPAGGGGGDVAAASAAAALDATCSAVGSFTAVVALLLGRRGPAILLLLWLHGLALFDLLLTAAAAERSRRHRRTEHPAGSALLNEDVTAAAAAEPGEPAAAAAAAALPLEAAAGALMAALGSQAFFLTGHFCEFSGLQYDSPFVGFDHMTWPATPVLFWLNSFGPTMLAALTLPLAIAAVAATAAPATEPTSQPLSDLQAHSIAHHRSHDHGPTCRGKPQGHTLPFQVQGAADAARSAGCKMRRLQSDPESRLSQPETLLVALLGWRSLSLCMAVLNAAVQRHHVVVWALFAPKLVFEVCFVAAVHVALLLVAPAAAAAAPAAVPAARVVGAR</sequence>
<feature type="region of interest" description="Disordered" evidence="1">
    <location>
        <begin position="95"/>
        <end position="190"/>
    </location>
</feature>
<feature type="transmembrane region" description="Helical" evidence="2">
    <location>
        <begin position="1290"/>
        <end position="1312"/>
    </location>
</feature>
<dbReference type="PANTHER" id="PTHR23071:SF1">
    <property type="entry name" value="GPI ETHANOLAMINE PHOSPHATE TRANSFERASE 3"/>
    <property type="match status" value="1"/>
</dbReference>
<proteinExistence type="predicted"/>
<keyword evidence="2" id="KW-0472">Membrane</keyword>
<feature type="compositionally biased region" description="Low complexity" evidence="1">
    <location>
        <begin position="533"/>
        <end position="564"/>
    </location>
</feature>
<dbReference type="GO" id="GO:0006506">
    <property type="term" value="P:GPI anchor biosynthetic process"/>
    <property type="evidence" value="ECO:0007669"/>
    <property type="project" value="InterPro"/>
</dbReference>
<feature type="compositionally biased region" description="Low complexity" evidence="1">
    <location>
        <begin position="1189"/>
        <end position="1203"/>
    </location>
</feature>
<feature type="transmembrane region" description="Helical" evidence="2">
    <location>
        <begin position="1506"/>
        <end position="1527"/>
    </location>
</feature>
<dbReference type="InterPro" id="IPR002591">
    <property type="entry name" value="Phosphodiest/P_Trfase"/>
</dbReference>
<feature type="compositionally biased region" description="Low complexity" evidence="1">
    <location>
        <begin position="98"/>
        <end position="111"/>
    </location>
</feature>
<feature type="region of interest" description="Disordered" evidence="1">
    <location>
        <begin position="418"/>
        <end position="451"/>
    </location>
</feature>
<feature type="region of interest" description="Disordered" evidence="1">
    <location>
        <begin position="533"/>
        <end position="606"/>
    </location>
</feature>
<feature type="compositionally biased region" description="Basic and acidic residues" evidence="1">
    <location>
        <begin position="418"/>
        <end position="431"/>
    </location>
</feature>
<feature type="region of interest" description="Disordered" evidence="1">
    <location>
        <begin position="923"/>
        <end position="955"/>
    </location>
</feature>
<dbReference type="Proteomes" id="UP001165080">
    <property type="component" value="Unassembled WGS sequence"/>
</dbReference>
<evidence type="ECO:0000256" key="2">
    <source>
        <dbReference type="SAM" id="Phobius"/>
    </source>
</evidence>
<feature type="compositionally biased region" description="Acidic residues" evidence="1">
    <location>
        <begin position="590"/>
        <end position="602"/>
    </location>
</feature>
<gene>
    <name evidence="3" type="primary">PLEST007701</name>
    <name evidence="3" type="ORF">PLESTB_001857500</name>
</gene>
<dbReference type="PANTHER" id="PTHR23071">
    <property type="entry name" value="PHOSPHATIDYLINOSITOL GLYCAN"/>
    <property type="match status" value="1"/>
</dbReference>
<reference evidence="3 4" key="1">
    <citation type="journal article" date="2023" name="Commun. Biol.">
        <title>Reorganization of the ancestral sex-determining regions during the evolution of trioecy in Pleodorina starrii.</title>
        <authorList>
            <person name="Takahashi K."/>
            <person name="Suzuki S."/>
            <person name="Kawai-Toyooka H."/>
            <person name="Yamamoto K."/>
            <person name="Hamaji T."/>
            <person name="Ootsuki R."/>
            <person name="Yamaguchi H."/>
            <person name="Kawachi M."/>
            <person name="Higashiyama T."/>
            <person name="Nozaki H."/>
        </authorList>
    </citation>
    <scope>NUCLEOTIDE SEQUENCE [LARGE SCALE GENOMIC DNA]</scope>
    <source>
        <strain evidence="3 4">NIES-4479</strain>
    </source>
</reference>
<comment type="caution">
    <text evidence="3">The sequence shown here is derived from an EMBL/GenBank/DDBJ whole genome shotgun (WGS) entry which is preliminary data.</text>
</comment>
<dbReference type="Gene3D" id="3.40.720.10">
    <property type="entry name" value="Alkaline Phosphatase, subunit A"/>
    <property type="match status" value="1"/>
</dbReference>
<feature type="compositionally biased region" description="Low complexity" evidence="1">
    <location>
        <begin position="929"/>
        <end position="940"/>
    </location>
</feature>
<name>A0A9W6C1M0_9CHLO</name>
<dbReference type="InterPro" id="IPR039524">
    <property type="entry name" value="PIGO/GPI13"/>
</dbReference>
<accession>A0A9W6C1M0</accession>
<dbReference type="EMBL" id="BRXU01000060">
    <property type="protein sequence ID" value="GLC62228.1"/>
    <property type="molecule type" value="Genomic_DNA"/>
</dbReference>
<dbReference type="SUPFAM" id="SSF53649">
    <property type="entry name" value="Alkaline phosphatase-like"/>
    <property type="match status" value="1"/>
</dbReference>
<evidence type="ECO:0000256" key="1">
    <source>
        <dbReference type="SAM" id="MobiDB-lite"/>
    </source>
</evidence>
<dbReference type="GO" id="GO:0051377">
    <property type="term" value="F:mannose-ethanolamine phosphotransferase activity"/>
    <property type="evidence" value="ECO:0007669"/>
    <property type="project" value="TreeGrafter"/>
</dbReference>
<dbReference type="Pfam" id="PF01663">
    <property type="entry name" value="Phosphodiest"/>
    <property type="match status" value="1"/>
</dbReference>
<protein>
    <recommendedName>
        <fullName evidence="5">GPI ethanolamine phosphate transferase 3</fullName>
    </recommendedName>
</protein>
<evidence type="ECO:0000313" key="3">
    <source>
        <dbReference type="EMBL" id="GLC62228.1"/>
    </source>
</evidence>